<evidence type="ECO:0000313" key="3">
    <source>
        <dbReference type="Proteomes" id="UP000708208"/>
    </source>
</evidence>
<dbReference type="AlphaFoldDB" id="A0A8J2L732"/>
<gene>
    <name evidence="2" type="ORF">AFUS01_LOCUS37295</name>
</gene>
<name>A0A8J2L732_9HEXA</name>
<feature type="non-terminal residue" evidence="2">
    <location>
        <position position="96"/>
    </location>
</feature>
<protein>
    <submittedName>
        <fullName evidence="2">Uncharacterized protein</fullName>
    </submittedName>
</protein>
<evidence type="ECO:0000313" key="2">
    <source>
        <dbReference type="EMBL" id="CAG7827303.1"/>
    </source>
</evidence>
<feature type="non-terminal residue" evidence="2">
    <location>
        <position position="1"/>
    </location>
</feature>
<evidence type="ECO:0000256" key="1">
    <source>
        <dbReference type="SAM" id="MobiDB-lite"/>
    </source>
</evidence>
<reference evidence="2" key="1">
    <citation type="submission" date="2021-06" db="EMBL/GenBank/DDBJ databases">
        <authorList>
            <person name="Hodson N. C."/>
            <person name="Mongue J. A."/>
            <person name="Jaron S. K."/>
        </authorList>
    </citation>
    <scope>NUCLEOTIDE SEQUENCE</scope>
</reference>
<proteinExistence type="predicted"/>
<comment type="caution">
    <text evidence="2">The sequence shown here is derived from an EMBL/GenBank/DDBJ whole genome shotgun (WGS) entry which is preliminary data.</text>
</comment>
<organism evidence="2 3">
    <name type="scientific">Allacma fusca</name>
    <dbReference type="NCBI Taxonomy" id="39272"/>
    <lineage>
        <taxon>Eukaryota</taxon>
        <taxon>Metazoa</taxon>
        <taxon>Ecdysozoa</taxon>
        <taxon>Arthropoda</taxon>
        <taxon>Hexapoda</taxon>
        <taxon>Collembola</taxon>
        <taxon>Symphypleona</taxon>
        <taxon>Sminthuridae</taxon>
        <taxon>Allacma</taxon>
    </lineage>
</organism>
<accession>A0A8J2L732</accession>
<feature type="compositionally biased region" description="Low complexity" evidence="1">
    <location>
        <begin position="18"/>
        <end position="42"/>
    </location>
</feature>
<dbReference type="Proteomes" id="UP000708208">
    <property type="component" value="Unassembled WGS sequence"/>
</dbReference>
<dbReference type="EMBL" id="CAJVCH010542967">
    <property type="protein sequence ID" value="CAG7827303.1"/>
    <property type="molecule type" value="Genomic_DNA"/>
</dbReference>
<sequence length="96" mass="10185">SAPSSIRPVDPQLTQQASSGVSSSQQPQPTVTSSSSSSVSSGDKLLTAADTTADRERQLHAHHSAQIQKIDVACGKERMTVRVTFDQAFNGIIYAK</sequence>
<keyword evidence="3" id="KW-1185">Reference proteome</keyword>
<feature type="region of interest" description="Disordered" evidence="1">
    <location>
        <begin position="1"/>
        <end position="66"/>
    </location>
</feature>